<evidence type="ECO:0000256" key="3">
    <source>
        <dbReference type="SAM" id="SignalP"/>
    </source>
</evidence>
<evidence type="ECO:0000259" key="4">
    <source>
        <dbReference type="PROSITE" id="PS51272"/>
    </source>
</evidence>
<gene>
    <name evidence="5" type="ORF">HLUCCA11_23205</name>
</gene>
<keyword evidence="2" id="KW-0605">Phycobilisome</keyword>
<organism evidence="5 6">
    <name type="scientific">Phormidesmis priestleyi Ana</name>
    <dbReference type="NCBI Taxonomy" id="1666911"/>
    <lineage>
        <taxon>Bacteria</taxon>
        <taxon>Bacillati</taxon>
        <taxon>Cyanobacteriota</taxon>
        <taxon>Cyanophyceae</taxon>
        <taxon>Leptolyngbyales</taxon>
        <taxon>Leptolyngbyaceae</taxon>
        <taxon>Phormidesmis</taxon>
    </lineage>
</organism>
<accession>A0A0P7YMX3</accession>
<dbReference type="Pfam" id="PF00395">
    <property type="entry name" value="SLH"/>
    <property type="match status" value="3"/>
</dbReference>
<keyword evidence="3" id="KW-0732">Signal</keyword>
<dbReference type="EMBL" id="LJZR01000088">
    <property type="protein sequence ID" value="KPQ31695.1"/>
    <property type="molecule type" value="Genomic_DNA"/>
</dbReference>
<proteinExistence type="predicted"/>
<dbReference type="InterPro" id="IPR011989">
    <property type="entry name" value="ARM-like"/>
</dbReference>
<dbReference type="STRING" id="1666911.HLUCCA11_23205"/>
<dbReference type="PANTHER" id="PTHR43308">
    <property type="entry name" value="OUTER MEMBRANE PROTEIN ALPHA-RELATED"/>
    <property type="match status" value="1"/>
</dbReference>
<reference evidence="5 6" key="1">
    <citation type="submission" date="2015-09" db="EMBL/GenBank/DDBJ databases">
        <title>Identification and resolution of microdiversity through metagenomic sequencing of parallel consortia.</title>
        <authorList>
            <person name="Nelson W.C."/>
            <person name="Romine M.F."/>
            <person name="Lindemann S.R."/>
        </authorList>
    </citation>
    <scope>NUCLEOTIDE SEQUENCE [LARGE SCALE GENOMIC DNA]</scope>
    <source>
        <strain evidence="5">Ana</strain>
    </source>
</reference>
<dbReference type="Gene3D" id="1.25.10.10">
    <property type="entry name" value="Leucine-rich Repeat Variant"/>
    <property type="match status" value="3"/>
</dbReference>
<feature type="domain" description="SLH" evidence="4">
    <location>
        <begin position="163"/>
        <end position="227"/>
    </location>
</feature>
<dbReference type="InterPro" id="IPR016024">
    <property type="entry name" value="ARM-type_fold"/>
</dbReference>
<sequence>MFGNPLFGNTRYVNTAIALSTTLTVGLSAAIPPVFAQAAVRFSDVQSSYWASQYVQSLAGSRVVSGFPNGTFQPEAQMTRAQFASILNGAFPLATVRDAKTFSDVPADHWAAGAISSAYAKGFLSGYPDGTFGLNQPITRLEVLVALTNGLGLQSTANPDTLLATFVDRGQIPNWAKGAIATATDRQLIVNYPNVNQLNPSRYASRAEIVAITYQALVNARRATAISSPYLVVVGTPSVGTPSVGTPSVGTPSAPISQPPVDEFSELVALLSSNDTAQRKQAADELAANGKAAVPELAKALESDSAQTRAAAAYALNEIGADAAAATPTLIDVLKDDDELVRALATSTLAQVGLDQNMLINILTAAIQNESGLVQDIAAEALVNIGGDAVPALGNVLKSESANSLAKRVAATLIGDINQADELGDAALQGAVLILADTLNDGDSDVRKAAAESLGDFGALADVAIPALSKALLGDRSGVSQTAAESLLKIGEQSIPELTAALNNSRNPLAQLYAADALWTLTEDSSLILPALVSVLSDGDVETRELAALGLTYLGRQALPALPAVRNLMTNSDNQRLITITRLALLILNNRNEPADTLGLLTVDEPQELNSVPALVEAVSKLWR</sequence>
<dbReference type="InterPro" id="IPR001119">
    <property type="entry name" value="SLH_dom"/>
</dbReference>
<keyword evidence="1" id="KW-0042">Antenna complex</keyword>
<dbReference type="SMART" id="SM00567">
    <property type="entry name" value="EZ_HEAT"/>
    <property type="match status" value="6"/>
</dbReference>
<feature type="chain" id="PRO_5006146494" evidence="3">
    <location>
        <begin position="39"/>
        <end position="624"/>
    </location>
</feature>
<dbReference type="GO" id="GO:0030089">
    <property type="term" value="C:phycobilisome"/>
    <property type="evidence" value="ECO:0007669"/>
    <property type="project" value="UniProtKB-KW"/>
</dbReference>
<evidence type="ECO:0000256" key="2">
    <source>
        <dbReference type="ARBA" id="ARBA00022738"/>
    </source>
</evidence>
<dbReference type="InterPro" id="IPR051465">
    <property type="entry name" value="Cell_Envelope_Struct_Comp"/>
</dbReference>
<dbReference type="PROSITE" id="PS51272">
    <property type="entry name" value="SLH"/>
    <property type="match status" value="3"/>
</dbReference>
<evidence type="ECO:0000313" key="6">
    <source>
        <dbReference type="Proteomes" id="UP000050465"/>
    </source>
</evidence>
<name>A0A0P7YMX3_9CYAN</name>
<feature type="domain" description="SLH" evidence="4">
    <location>
        <begin position="38"/>
        <end position="96"/>
    </location>
</feature>
<comment type="caution">
    <text evidence="5">The sequence shown here is derived from an EMBL/GenBank/DDBJ whole genome shotgun (WGS) entry which is preliminary data.</text>
</comment>
<dbReference type="Pfam" id="PF13646">
    <property type="entry name" value="HEAT_2"/>
    <property type="match status" value="2"/>
</dbReference>
<dbReference type="SUPFAM" id="SSF48371">
    <property type="entry name" value="ARM repeat"/>
    <property type="match status" value="1"/>
</dbReference>
<feature type="domain" description="SLH" evidence="4">
    <location>
        <begin position="98"/>
        <end position="161"/>
    </location>
</feature>
<evidence type="ECO:0000313" key="5">
    <source>
        <dbReference type="EMBL" id="KPQ31695.1"/>
    </source>
</evidence>
<dbReference type="AlphaFoldDB" id="A0A0P7YMX3"/>
<feature type="signal peptide" evidence="3">
    <location>
        <begin position="1"/>
        <end position="38"/>
    </location>
</feature>
<dbReference type="Proteomes" id="UP000050465">
    <property type="component" value="Unassembled WGS sequence"/>
</dbReference>
<protein>
    <submittedName>
        <fullName evidence="5">HEAT repeat</fullName>
    </submittedName>
</protein>
<dbReference type="InterPro" id="IPR004155">
    <property type="entry name" value="PBS_lyase_HEAT"/>
</dbReference>
<dbReference type="PANTHER" id="PTHR43308:SF5">
    <property type="entry name" value="S-LAYER PROTEIN _ PEPTIDOGLYCAN ENDO-BETA-N-ACETYLGLUCOSAMINIDASE"/>
    <property type="match status" value="1"/>
</dbReference>
<evidence type="ECO:0000256" key="1">
    <source>
        <dbReference type="ARBA" id="ARBA00022549"/>
    </source>
</evidence>